<organism evidence="2 3">
    <name type="scientific">Galdieria partita</name>
    <dbReference type="NCBI Taxonomy" id="83374"/>
    <lineage>
        <taxon>Eukaryota</taxon>
        <taxon>Rhodophyta</taxon>
        <taxon>Bangiophyceae</taxon>
        <taxon>Galdieriales</taxon>
        <taxon>Galdieriaceae</taxon>
        <taxon>Galdieria</taxon>
    </lineage>
</organism>
<dbReference type="OrthoDB" id="10475374at2759"/>
<accession>A0A9C7PUF4</accession>
<gene>
    <name evidence="2" type="ORF">GpartN1_g2440.t1</name>
</gene>
<feature type="coiled-coil region" evidence="1">
    <location>
        <begin position="19"/>
        <end position="56"/>
    </location>
</feature>
<proteinExistence type="predicted"/>
<evidence type="ECO:0000256" key="1">
    <source>
        <dbReference type="SAM" id="Coils"/>
    </source>
</evidence>
<reference evidence="2" key="1">
    <citation type="journal article" date="2022" name="Proc. Natl. Acad. Sci. U.S.A.">
        <title>Life cycle and functional genomics of the unicellular red alga Galdieria for elucidating algal and plant evolution and industrial use.</title>
        <authorList>
            <person name="Hirooka S."/>
            <person name="Itabashi T."/>
            <person name="Ichinose T.M."/>
            <person name="Onuma R."/>
            <person name="Fujiwara T."/>
            <person name="Yamashita S."/>
            <person name="Jong L.W."/>
            <person name="Tomita R."/>
            <person name="Iwane A.H."/>
            <person name="Miyagishima S.Y."/>
        </authorList>
    </citation>
    <scope>NUCLEOTIDE SEQUENCE</scope>
    <source>
        <strain evidence="2">NBRC 102759</strain>
    </source>
</reference>
<keyword evidence="3" id="KW-1185">Reference proteome</keyword>
<name>A0A9C7PUF4_9RHOD</name>
<dbReference type="EMBL" id="BQMJ01000017">
    <property type="protein sequence ID" value="GJQ10649.1"/>
    <property type="molecule type" value="Genomic_DNA"/>
</dbReference>
<sequence length="87" mass="10263">MEHDTSEVRFQRKNWDQSRQLLRDNVRELREHVESCKELNQRLETKAAELRQILSTRGNSKMEGEYVEEGTVDMQKSSDSYSGNSKE</sequence>
<keyword evidence="1" id="KW-0175">Coiled coil</keyword>
<evidence type="ECO:0000313" key="3">
    <source>
        <dbReference type="Proteomes" id="UP001061958"/>
    </source>
</evidence>
<dbReference type="AlphaFoldDB" id="A0A9C7PUF4"/>
<reference evidence="2" key="2">
    <citation type="submission" date="2022-01" db="EMBL/GenBank/DDBJ databases">
        <authorList>
            <person name="Hirooka S."/>
            <person name="Miyagishima S.Y."/>
        </authorList>
    </citation>
    <scope>NUCLEOTIDE SEQUENCE</scope>
    <source>
        <strain evidence="2">NBRC 102759</strain>
    </source>
</reference>
<comment type="caution">
    <text evidence="2">The sequence shown here is derived from an EMBL/GenBank/DDBJ whole genome shotgun (WGS) entry which is preliminary data.</text>
</comment>
<dbReference type="Proteomes" id="UP001061958">
    <property type="component" value="Unassembled WGS sequence"/>
</dbReference>
<evidence type="ECO:0000313" key="2">
    <source>
        <dbReference type="EMBL" id="GJQ10649.1"/>
    </source>
</evidence>
<protein>
    <submittedName>
        <fullName evidence="2">Uncharacterized protein</fullName>
    </submittedName>
</protein>